<dbReference type="RefSeq" id="WP_157424662.1">
    <property type="nucleotide sequence ID" value="NZ_BAAANI010000007.1"/>
</dbReference>
<protein>
    <submittedName>
        <fullName evidence="2">NAD(P)-dependent alcohol dehydrogenase</fullName>
    </submittedName>
</protein>
<reference evidence="2 3" key="1">
    <citation type="submission" date="2024-09" db="EMBL/GenBank/DDBJ databases">
        <authorList>
            <person name="Sun Q."/>
            <person name="Mori K."/>
        </authorList>
    </citation>
    <scope>NUCLEOTIDE SEQUENCE [LARGE SCALE GENOMIC DNA]</scope>
    <source>
        <strain evidence="2 3">JCM 14321</strain>
    </source>
</reference>
<dbReference type="Gene3D" id="3.90.180.10">
    <property type="entry name" value="Medium-chain alcohol dehydrogenases, catalytic domain"/>
    <property type="match status" value="1"/>
</dbReference>
<dbReference type="InterPro" id="IPR036291">
    <property type="entry name" value="NAD(P)-bd_dom_sf"/>
</dbReference>
<comment type="caution">
    <text evidence="2">The sequence shown here is derived from an EMBL/GenBank/DDBJ whole genome shotgun (WGS) entry which is preliminary data.</text>
</comment>
<evidence type="ECO:0000313" key="3">
    <source>
        <dbReference type="Proteomes" id="UP001589667"/>
    </source>
</evidence>
<gene>
    <name evidence="2" type="ORF">ACFFQV_06275</name>
</gene>
<dbReference type="InterPro" id="IPR020843">
    <property type="entry name" value="ER"/>
</dbReference>
<evidence type="ECO:0000313" key="2">
    <source>
        <dbReference type="EMBL" id="MFB9641896.1"/>
    </source>
</evidence>
<dbReference type="SUPFAM" id="SSF50129">
    <property type="entry name" value="GroES-like"/>
    <property type="match status" value="1"/>
</dbReference>
<dbReference type="Gene3D" id="3.40.50.720">
    <property type="entry name" value="NAD(P)-binding Rossmann-like Domain"/>
    <property type="match status" value="1"/>
</dbReference>
<dbReference type="CDD" id="cd08267">
    <property type="entry name" value="MDR1"/>
    <property type="match status" value="1"/>
</dbReference>
<dbReference type="EMBL" id="JBHMBL010000001">
    <property type="protein sequence ID" value="MFB9641896.1"/>
    <property type="molecule type" value="Genomic_DNA"/>
</dbReference>
<dbReference type="PANTHER" id="PTHR44013:SF1">
    <property type="entry name" value="ZINC-TYPE ALCOHOL DEHYDROGENASE-LIKE PROTEIN C16A3.02C"/>
    <property type="match status" value="1"/>
</dbReference>
<dbReference type="InterPro" id="IPR011032">
    <property type="entry name" value="GroES-like_sf"/>
</dbReference>
<organism evidence="2 3">
    <name type="scientific">Agromyces lapidis</name>
    <dbReference type="NCBI Taxonomy" id="279574"/>
    <lineage>
        <taxon>Bacteria</taxon>
        <taxon>Bacillati</taxon>
        <taxon>Actinomycetota</taxon>
        <taxon>Actinomycetes</taxon>
        <taxon>Micrococcales</taxon>
        <taxon>Microbacteriaceae</taxon>
        <taxon>Agromyces</taxon>
    </lineage>
</organism>
<dbReference type="SMART" id="SM00829">
    <property type="entry name" value="PKS_ER"/>
    <property type="match status" value="1"/>
</dbReference>
<evidence type="ECO:0000259" key="1">
    <source>
        <dbReference type="SMART" id="SM00829"/>
    </source>
</evidence>
<dbReference type="InterPro" id="IPR013154">
    <property type="entry name" value="ADH-like_N"/>
</dbReference>
<dbReference type="Pfam" id="PF13602">
    <property type="entry name" value="ADH_zinc_N_2"/>
    <property type="match status" value="1"/>
</dbReference>
<accession>A0ABV5SQX8</accession>
<dbReference type="PANTHER" id="PTHR44013">
    <property type="entry name" value="ZINC-TYPE ALCOHOL DEHYDROGENASE-LIKE PROTEIN C16A3.02C"/>
    <property type="match status" value="1"/>
</dbReference>
<name>A0ABV5SQX8_9MICO</name>
<dbReference type="Pfam" id="PF08240">
    <property type="entry name" value="ADH_N"/>
    <property type="match status" value="1"/>
</dbReference>
<dbReference type="Proteomes" id="UP001589667">
    <property type="component" value="Unassembled WGS sequence"/>
</dbReference>
<keyword evidence="3" id="KW-1185">Reference proteome</keyword>
<sequence length="347" mass="34964">MRAGVVDRYGPPSVVRVEAVPDPVARRSEALVRVMAATVNSGDARIRGARFPRGFALPGKLALGVKGPRARVLGVVFAGVVEAIGADAAGGAPHAGGTASVASGFAVGDRVCGMTGARMGAHAELVAVPASRLARIPDGVSFDDAAGVLFGGATALHYLRDKAAVRPGEHVLVVGASGAVGTNAVQLAKHFGAKVTAVTSARNAELVTALGADRVVDYRATPLDSLASRGEHFDVVFDTVGVLSPATGRPLLAEGGRLLLAVASLGEIITARGPVKTGTSPERAEDFATLLDLIATGDLRVVVDETMPLDRLAEAHARVDSGRKVGNLVLHPQAAAGSGAGAGAEAA</sequence>
<dbReference type="SUPFAM" id="SSF51735">
    <property type="entry name" value="NAD(P)-binding Rossmann-fold domains"/>
    <property type="match status" value="1"/>
</dbReference>
<dbReference type="InterPro" id="IPR052733">
    <property type="entry name" value="Chloroplast_QOR"/>
</dbReference>
<feature type="domain" description="Enoyl reductase (ER)" evidence="1">
    <location>
        <begin position="10"/>
        <end position="330"/>
    </location>
</feature>
<proteinExistence type="predicted"/>